<keyword evidence="9" id="KW-0175">Coiled coil</keyword>
<dbReference type="Proteomes" id="UP000198778">
    <property type="component" value="Unassembled WGS sequence"/>
</dbReference>
<comment type="catalytic activity">
    <reaction evidence="1">
        <text>ATP + protein L-histidine = ADP + protein N-phospho-L-histidine.</text>
        <dbReference type="EC" id="2.7.13.3"/>
    </reaction>
</comment>
<accession>A0A1H0DSC5</accession>
<evidence type="ECO:0000256" key="10">
    <source>
        <dbReference type="SAM" id="Phobius"/>
    </source>
</evidence>
<protein>
    <recommendedName>
        <fullName evidence="2">histidine kinase</fullName>
        <ecNumber evidence="2">2.7.13.3</ecNumber>
    </recommendedName>
</protein>
<feature type="coiled-coil region" evidence="9">
    <location>
        <begin position="220"/>
        <end position="247"/>
    </location>
</feature>
<dbReference type="EC" id="2.7.13.3" evidence="2"/>
<evidence type="ECO:0000256" key="8">
    <source>
        <dbReference type="ARBA" id="ARBA00023012"/>
    </source>
</evidence>
<evidence type="ECO:0000256" key="1">
    <source>
        <dbReference type="ARBA" id="ARBA00000085"/>
    </source>
</evidence>
<keyword evidence="7" id="KW-0067">ATP-binding</keyword>
<feature type="transmembrane region" description="Helical" evidence="10">
    <location>
        <begin position="107"/>
        <end position="123"/>
    </location>
</feature>
<dbReference type="GO" id="GO:0016020">
    <property type="term" value="C:membrane"/>
    <property type="evidence" value="ECO:0007669"/>
    <property type="project" value="InterPro"/>
</dbReference>
<organism evidence="12 13">
    <name type="scientific">Alkalicoccus daliensis</name>
    <dbReference type="NCBI Taxonomy" id="745820"/>
    <lineage>
        <taxon>Bacteria</taxon>
        <taxon>Bacillati</taxon>
        <taxon>Bacillota</taxon>
        <taxon>Bacilli</taxon>
        <taxon>Bacillales</taxon>
        <taxon>Bacillaceae</taxon>
        <taxon>Alkalicoccus</taxon>
    </lineage>
</organism>
<keyword evidence="10" id="KW-1133">Transmembrane helix</keyword>
<dbReference type="Gene3D" id="1.20.5.1930">
    <property type="match status" value="1"/>
</dbReference>
<gene>
    <name evidence="12" type="ORF">SAMN04488053_10370</name>
</gene>
<evidence type="ECO:0000256" key="4">
    <source>
        <dbReference type="ARBA" id="ARBA00022679"/>
    </source>
</evidence>
<dbReference type="STRING" id="745820.SAMN04488053_10370"/>
<keyword evidence="10" id="KW-0472">Membrane</keyword>
<dbReference type="GO" id="GO:0005524">
    <property type="term" value="F:ATP binding"/>
    <property type="evidence" value="ECO:0007669"/>
    <property type="project" value="UniProtKB-KW"/>
</dbReference>
<reference evidence="13" key="1">
    <citation type="submission" date="2016-10" db="EMBL/GenBank/DDBJ databases">
        <authorList>
            <person name="Varghese N."/>
            <person name="Submissions S."/>
        </authorList>
    </citation>
    <scope>NUCLEOTIDE SEQUENCE [LARGE SCALE GENOMIC DNA]</scope>
    <source>
        <strain evidence="13">CGMCC 1.10369</strain>
    </source>
</reference>
<feature type="transmembrane region" description="Helical" evidence="10">
    <location>
        <begin position="61"/>
        <end position="78"/>
    </location>
</feature>
<dbReference type="AlphaFoldDB" id="A0A1H0DSC5"/>
<evidence type="ECO:0000256" key="3">
    <source>
        <dbReference type="ARBA" id="ARBA00022553"/>
    </source>
</evidence>
<keyword evidence="4" id="KW-0808">Transferase</keyword>
<dbReference type="InterPro" id="IPR011712">
    <property type="entry name" value="Sig_transdc_His_kin_sub3_dim/P"/>
</dbReference>
<dbReference type="PANTHER" id="PTHR24421:SF10">
    <property type="entry name" value="NITRATE_NITRITE SENSOR PROTEIN NARQ"/>
    <property type="match status" value="1"/>
</dbReference>
<name>A0A1H0DSC5_9BACI</name>
<keyword evidence="6 12" id="KW-0418">Kinase</keyword>
<dbReference type="RefSeq" id="WP_175444203.1">
    <property type="nucleotide sequence ID" value="NZ_FNIL01000003.1"/>
</dbReference>
<evidence type="ECO:0000313" key="12">
    <source>
        <dbReference type="EMBL" id="SDN73062.1"/>
    </source>
</evidence>
<keyword evidence="10" id="KW-0812">Transmembrane</keyword>
<dbReference type="Pfam" id="PF07730">
    <property type="entry name" value="HisKA_3"/>
    <property type="match status" value="1"/>
</dbReference>
<feature type="transmembrane region" description="Helical" evidence="10">
    <location>
        <begin position="37"/>
        <end position="54"/>
    </location>
</feature>
<keyword evidence="3" id="KW-0597">Phosphoprotein</keyword>
<evidence type="ECO:0000256" key="9">
    <source>
        <dbReference type="SAM" id="Coils"/>
    </source>
</evidence>
<dbReference type="SUPFAM" id="SSF55874">
    <property type="entry name" value="ATPase domain of HSP90 chaperone/DNA topoisomerase II/histidine kinase"/>
    <property type="match status" value="1"/>
</dbReference>
<dbReference type="InterPro" id="IPR036890">
    <property type="entry name" value="HATPase_C_sf"/>
</dbReference>
<evidence type="ECO:0000256" key="6">
    <source>
        <dbReference type="ARBA" id="ARBA00022777"/>
    </source>
</evidence>
<feature type="transmembrane region" description="Helical" evidence="10">
    <location>
        <begin position="129"/>
        <end position="146"/>
    </location>
</feature>
<evidence type="ECO:0000256" key="7">
    <source>
        <dbReference type="ARBA" id="ARBA00022840"/>
    </source>
</evidence>
<dbReference type="Gene3D" id="3.30.565.10">
    <property type="entry name" value="Histidine kinase-like ATPase, C-terminal domain"/>
    <property type="match status" value="1"/>
</dbReference>
<dbReference type="InterPro" id="IPR050482">
    <property type="entry name" value="Sensor_HK_TwoCompSys"/>
</dbReference>
<evidence type="ECO:0000259" key="11">
    <source>
        <dbReference type="Pfam" id="PF07730"/>
    </source>
</evidence>
<evidence type="ECO:0000256" key="2">
    <source>
        <dbReference type="ARBA" id="ARBA00012438"/>
    </source>
</evidence>
<keyword evidence="8" id="KW-0902">Two-component regulatory system</keyword>
<evidence type="ECO:0000313" key="13">
    <source>
        <dbReference type="Proteomes" id="UP000198778"/>
    </source>
</evidence>
<proteinExistence type="predicted"/>
<dbReference type="EMBL" id="FNIL01000003">
    <property type="protein sequence ID" value="SDN73062.1"/>
    <property type="molecule type" value="Genomic_DNA"/>
</dbReference>
<feature type="domain" description="Signal transduction histidine kinase subgroup 3 dimerisation and phosphoacceptor" evidence="11">
    <location>
        <begin position="185"/>
        <end position="247"/>
    </location>
</feature>
<dbReference type="CDD" id="cd16917">
    <property type="entry name" value="HATPase_UhpB-NarQ-NarX-like"/>
    <property type="match status" value="1"/>
</dbReference>
<dbReference type="GO" id="GO:0046983">
    <property type="term" value="F:protein dimerization activity"/>
    <property type="evidence" value="ECO:0007669"/>
    <property type="project" value="InterPro"/>
</dbReference>
<evidence type="ECO:0000256" key="5">
    <source>
        <dbReference type="ARBA" id="ARBA00022741"/>
    </source>
</evidence>
<keyword evidence="13" id="KW-1185">Reference proteome</keyword>
<dbReference type="PANTHER" id="PTHR24421">
    <property type="entry name" value="NITRATE/NITRITE SENSOR PROTEIN NARX-RELATED"/>
    <property type="match status" value="1"/>
</dbReference>
<sequence length="381" mass="43285">MIRTLEKHQYWIWLLILFLLWGRLLLSAEASLLEMPWRIIGASLFYTVFFLVPVCKGKDNLLLILFLTKILLLTFTLWEGEAFTPDHSVLLLYIITAGAATFYLKELHTLAVGFLAGFCGYFVVPDMDVLLFVIYVSVTAMALFLYQRTSKKEEELRHRGEALFSEYRKMKRDLVSGEKAVRQQERTQIAREIHDAVGHKLTALLMQLEVFRMKSSPEVNQDVETLKQLARESLEETRNAVKTLKQEESGGLPAVIQLIRKLEAESLIRIQFTVRHGALTAALSNAQAIAVYRAVQEALTNAMKHGSEREVKITLEAPGKAVFRFEVENPVQGKASLHKGFGLKSMQERMEAAGGKLEITPYPDKYIIRGSFTLMTKEESI</sequence>
<dbReference type="GO" id="GO:0000155">
    <property type="term" value="F:phosphorelay sensor kinase activity"/>
    <property type="evidence" value="ECO:0007669"/>
    <property type="project" value="InterPro"/>
</dbReference>
<keyword evidence="5" id="KW-0547">Nucleotide-binding</keyword>